<keyword evidence="3" id="KW-1185">Reference proteome</keyword>
<evidence type="ECO:0000313" key="3">
    <source>
        <dbReference type="Proteomes" id="UP000770015"/>
    </source>
</evidence>
<proteinExistence type="predicted"/>
<protein>
    <submittedName>
        <fullName evidence="2">Uncharacterized protein</fullName>
    </submittedName>
</protein>
<evidence type="ECO:0000256" key="1">
    <source>
        <dbReference type="SAM" id="SignalP"/>
    </source>
</evidence>
<evidence type="ECO:0000313" key="2">
    <source>
        <dbReference type="EMBL" id="KAH6689529.1"/>
    </source>
</evidence>
<name>A0A9P8VFJ6_9PEZI</name>
<organism evidence="2 3">
    <name type="scientific">Plectosphaerella plurivora</name>
    <dbReference type="NCBI Taxonomy" id="936078"/>
    <lineage>
        <taxon>Eukaryota</taxon>
        <taxon>Fungi</taxon>
        <taxon>Dikarya</taxon>
        <taxon>Ascomycota</taxon>
        <taxon>Pezizomycotina</taxon>
        <taxon>Sordariomycetes</taxon>
        <taxon>Hypocreomycetidae</taxon>
        <taxon>Glomerellales</taxon>
        <taxon>Plectosphaerellaceae</taxon>
        <taxon>Plectosphaerella</taxon>
    </lineage>
</organism>
<feature type="signal peptide" evidence="1">
    <location>
        <begin position="1"/>
        <end position="20"/>
    </location>
</feature>
<feature type="chain" id="PRO_5040156989" evidence="1">
    <location>
        <begin position="21"/>
        <end position="138"/>
    </location>
</feature>
<keyword evidence="1" id="KW-0732">Signal</keyword>
<dbReference type="EMBL" id="JAGSXJ010000007">
    <property type="protein sequence ID" value="KAH6689529.1"/>
    <property type="molecule type" value="Genomic_DNA"/>
</dbReference>
<dbReference type="AlphaFoldDB" id="A0A9P8VFJ6"/>
<accession>A0A9P8VFJ6</accession>
<gene>
    <name evidence="2" type="ORF">F5X68DRAFT_189296</name>
</gene>
<reference evidence="2" key="1">
    <citation type="journal article" date="2021" name="Nat. Commun.">
        <title>Genetic determinants of endophytism in the Arabidopsis root mycobiome.</title>
        <authorList>
            <person name="Mesny F."/>
            <person name="Miyauchi S."/>
            <person name="Thiergart T."/>
            <person name="Pickel B."/>
            <person name="Atanasova L."/>
            <person name="Karlsson M."/>
            <person name="Huettel B."/>
            <person name="Barry K.W."/>
            <person name="Haridas S."/>
            <person name="Chen C."/>
            <person name="Bauer D."/>
            <person name="Andreopoulos W."/>
            <person name="Pangilinan J."/>
            <person name="LaButti K."/>
            <person name="Riley R."/>
            <person name="Lipzen A."/>
            <person name="Clum A."/>
            <person name="Drula E."/>
            <person name="Henrissat B."/>
            <person name="Kohler A."/>
            <person name="Grigoriev I.V."/>
            <person name="Martin F.M."/>
            <person name="Hacquard S."/>
        </authorList>
    </citation>
    <scope>NUCLEOTIDE SEQUENCE</scope>
    <source>
        <strain evidence="2">MPI-SDFR-AT-0117</strain>
    </source>
</reference>
<sequence>MVQITTLAVALVAAASSASAFDRACPFPNVLCGYTLNNGVYGKSTRSTSSTNDTLVVSSGTAADLTCLGYTRPELIAALRRAGIDPNIPGVIEHSLFNCTDNTGGIATTRAQFCGNAKCVEPNPGNPEAPGPNAVCKP</sequence>
<dbReference type="Proteomes" id="UP000770015">
    <property type="component" value="Unassembled WGS sequence"/>
</dbReference>
<comment type="caution">
    <text evidence="2">The sequence shown here is derived from an EMBL/GenBank/DDBJ whole genome shotgun (WGS) entry which is preliminary data.</text>
</comment>